<dbReference type="EMBL" id="LT840185">
    <property type="protein sequence ID" value="SMF60801.1"/>
    <property type="molecule type" value="Genomic_DNA"/>
</dbReference>
<dbReference type="GO" id="GO:0006508">
    <property type="term" value="P:proteolysis"/>
    <property type="evidence" value="ECO:0007669"/>
    <property type="project" value="UniProtKB-KW"/>
</dbReference>
<dbReference type="InterPro" id="IPR036005">
    <property type="entry name" value="Creatinase/aminopeptidase-like"/>
</dbReference>
<dbReference type="Gene3D" id="3.40.350.10">
    <property type="entry name" value="Creatinase/prolidase N-terminal domain"/>
    <property type="match status" value="1"/>
</dbReference>
<dbReference type="SUPFAM" id="SSF53092">
    <property type="entry name" value="Creatinase/prolidase N-terminal domain"/>
    <property type="match status" value="1"/>
</dbReference>
<dbReference type="InterPro" id="IPR000587">
    <property type="entry name" value="Creatinase_N"/>
</dbReference>
<dbReference type="Pfam" id="PF00557">
    <property type="entry name" value="Peptidase_M24"/>
    <property type="match status" value="1"/>
</dbReference>
<dbReference type="OrthoDB" id="9761809at2"/>
<evidence type="ECO:0000259" key="7">
    <source>
        <dbReference type="Pfam" id="PF01321"/>
    </source>
</evidence>
<comment type="similarity">
    <text evidence="5">Belongs to the peptidase M24B family.</text>
</comment>
<keyword evidence="2 5" id="KW-0479">Metal-binding</keyword>
<name>A0A1X7FXY0_9SPHN</name>
<dbReference type="SUPFAM" id="SSF55920">
    <property type="entry name" value="Creatinase/aminopeptidase"/>
    <property type="match status" value="1"/>
</dbReference>
<dbReference type="PANTHER" id="PTHR46112">
    <property type="entry name" value="AMINOPEPTIDASE"/>
    <property type="match status" value="1"/>
</dbReference>
<organism evidence="8 9">
    <name type="scientific">Allosphingosinicella indica</name>
    <dbReference type="NCBI Taxonomy" id="941907"/>
    <lineage>
        <taxon>Bacteria</taxon>
        <taxon>Pseudomonadati</taxon>
        <taxon>Pseudomonadota</taxon>
        <taxon>Alphaproteobacteria</taxon>
        <taxon>Sphingomonadales</taxon>
        <taxon>Sphingomonadaceae</taxon>
        <taxon>Allosphingosinicella</taxon>
    </lineage>
</organism>
<evidence type="ECO:0000256" key="5">
    <source>
        <dbReference type="RuleBase" id="RU000590"/>
    </source>
</evidence>
<evidence type="ECO:0000313" key="9">
    <source>
        <dbReference type="Proteomes" id="UP000192934"/>
    </source>
</evidence>
<evidence type="ECO:0000313" key="8">
    <source>
        <dbReference type="EMBL" id="SMF60801.1"/>
    </source>
</evidence>
<evidence type="ECO:0000256" key="3">
    <source>
        <dbReference type="ARBA" id="ARBA00022801"/>
    </source>
</evidence>
<gene>
    <name evidence="8" type="ORF">SAMN06295910_0062</name>
</gene>
<feature type="domain" description="Creatinase N-terminal" evidence="7">
    <location>
        <begin position="35"/>
        <end position="167"/>
    </location>
</feature>
<keyword evidence="4" id="KW-0482">Metalloprotease</keyword>
<keyword evidence="3" id="KW-0378">Hydrolase</keyword>
<protein>
    <submittedName>
        <fullName evidence="8">Xaa-Pro dipeptidase</fullName>
    </submittedName>
</protein>
<keyword evidence="1" id="KW-0645">Protease</keyword>
<evidence type="ECO:0000256" key="1">
    <source>
        <dbReference type="ARBA" id="ARBA00022670"/>
    </source>
</evidence>
<dbReference type="Pfam" id="PF01321">
    <property type="entry name" value="Creatinase_N"/>
    <property type="match status" value="1"/>
</dbReference>
<dbReference type="GO" id="GO:0046872">
    <property type="term" value="F:metal ion binding"/>
    <property type="evidence" value="ECO:0007669"/>
    <property type="project" value="UniProtKB-KW"/>
</dbReference>
<dbReference type="Proteomes" id="UP000192934">
    <property type="component" value="Chromosome I"/>
</dbReference>
<dbReference type="RefSeq" id="WP_085216988.1">
    <property type="nucleotide sequence ID" value="NZ_LT840185.1"/>
</dbReference>
<evidence type="ECO:0000256" key="2">
    <source>
        <dbReference type="ARBA" id="ARBA00022723"/>
    </source>
</evidence>
<dbReference type="Gene3D" id="3.90.230.10">
    <property type="entry name" value="Creatinase/methionine aminopeptidase superfamily"/>
    <property type="match status" value="1"/>
</dbReference>
<accession>A0A1X7FXY0</accession>
<dbReference type="AlphaFoldDB" id="A0A1X7FXY0"/>
<dbReference type="InterPro" id="IPR001131">
    <property type="entry name" value="Peptidase_M24B_aminopep-P_CS"/>
</dbReference>
<sequence length="402" mass="42601">MTIGIGGSTAAAELAALTPWQDRAPPIMREERLARIERARSLTAAAGADALLIGAGASLRYFAGVPWGATERLVAMLLPVKGSPVVICPRFELGTLEADLAIDADIRLWEEDESPSALVSGALKDAGAARLAVDPDMAFVMVDRIRSAAPSVALIDGSQIVTGCRSIKSAVELALLGQAKAMTLEVQRRAARILAPGITAAEVRRFIDEAHRGLGAAGSSFCIVQFGRSTAFPHGLPGESVLAEGDMVLIDTGCTVEGYNSDITRTYVFGDADAEQCRIWEVEREAQQAAFDAVRPGVPCAAVDDAARAVLEKAGLGPDYRLPGLPHRTGHGIGLSIHEGPYLVRGDLTPLVPGMCFSNEPMIVVPDRFGVRLEDHFHVTEDGAVWFTEPSPSLDAPFGEAR</sequence>
<dbReference type="PANTHER" id="PTHR46112:SF3">
    <property type="entry name" value="AMINOPEPTIDASE YPDF"/>
    <property type="match status" value="1"/>
</dbReference>
<evidence type="ECO:0000256" key="4">
    <source>
        <dbReference type="ARBA" id="ARBA00023049"/>
    </source>
</evidence>
<reference evidence="9" key="1">
    <citation type="submission" date="2017-04" db="EMBL/GenBank/DDBJ databases">
        <authorList>
            <person name="Varghese N."/>
            <person name="Submissions S."/>
        </authorList>
    </citation>
    <scope>NUCLEOTIDE SEQUENCE [LARGE SCALE GENOMIC DNA]</scope>
    <source>
        <strain evidence="9">Dd16</strain>
    </source>
</reference>
<dbReference type="InterPro" id="IPR000994">
    <property type="entry name" value="Pept_M24"/>
</dbReference>
<keyword evidence="9" id="KW-1185">Reference proteome</keyword>
<dbReference type="InterPro" id="IPR029149">
    <property type="entry name" value="Creatin/AminoP/Spt16_N"/>
</dbReference>
<dbReference type="InterPro" id="IPR050659">
    <property type="entry name" value="Peptidase_M24B"/>
</dbReference>
<dbReference type="GO" id="GO:0008237">
    <property type="term" value="F:metallopeptidase activity"/>
    <property type="evidence" value="ECO:0007669"/>
    <property type="project" value="UniProtKB-KW"/>
</dbReference>
<dbReference type="STRING" id="941907.SAMN06295910_0062"/>
<feature type="domain" description="Peptidase M24" evidence="6">
    <location>
        <begin position="177"/>
        <end position="381"/>
    </location>
</feature>
<dbReference type="PROSITE" id="PS00491">
    <property type="entry name" value="PROLINE_PEPTIDASE"/>
    <property type="match status" value="1"/>
</dbReference>
<evidence type="ECO:0000259" key="6">
    <source>
        <dbReference type="Pfam" id="PF00557"/>
    </source>
</evidence>
<proteinExistence type="inferred from homology"/>